<dbReference type="GO" id="GO:0030246">
    <property type="term" value="F:carbohydrate binding"/>
    <property type="evidence" value="ECO:0007669"/>
    <property type="project" value="InterPro"/>
</dbReference>
<proteinExistence type="predicted"/>
<dbReference type="GO" id="GO:0004034">
    <property type="term" value="F:aldose 1-epimerase activity"/>
    <property type="evidence" value="ECO:0007669"/>
    <property type="project" value="TreeGrafter"/>
</dbReference>
<reference evidence="1" key="1">
    <citation type="submission" date="2023-03" db="EMBL/GenBank/DDBJ databases">
        <title>Massive genome expansion in bonnet fungi (Mycena s.s.) driven by repeated elements and novel gene families across ecological guilds.</title>
        <authorList>
            <consortium name="Lawrence Berkeley National Laboratory"/>
            <person name="Harder C.B."/>
            <person name="Miyauchi S."/>
            <person name="Viragh M."/>
            <person name="Kuo A."/>
            <person name="Thoen E."/>
            <person name="Andreopoulos B."/>
            <person name="Lu D."/>
            <person name="Skrede I."/>
            <person name="Drula E."/>
            <person name="Henrissat B."/>
            <person name="Morin E."/>
            <person name="Kohler A."/>
            <person name="Barry K."/>
            <person name="LaButti K."/>
            <person name="Morin E."/>
            <person name="Salamov A."/>
            <person name="Lipzen A."/>
            <person name="Mereny Z."/>
            <person name="Hegedus B."/>
            <person name="Baldrian P."/>
            <person name="Stursova M."/>
            <person name="Weitz H."/>
            <person name="Taylor A."/>
            <person name="Grigoriev I.V."/>
            <person name="Nagy L.G."/>
            <person name="Martin F."/>
            <person name="Kauserud H."/>
        </authorList>
    </citation>
    <scope>NUCLEOTIDE SEQUENCE</scope>
    <source>
        <strain evidence="1">CBHHK173m</strain>
    </source>
</reference>
<name>A0AAD6TWC9_9AGAR</name>
<protein>
    <submittedName>
        <fullName evidence="1">Galactose mutarotase-like domain-containing protein</fullName>
    </submittedName>
</protein>
<dbReference type="InterPro" id="IPR011013">
    <property type="entry name" value="Gal_mutarotase_sf_dom"/>
</dbReference>
<evidence type="ECO:0000313" key="2">
    <source>
        <dbReference type="Proteomes" id="UP001222325"/>
    </source>
</evidence>
<sequence length="437" mass="47853">MSEFDPVLLTLPSLTPSLAVELVPYGLTLHRLFVQADGRTHDIVIGPESPKGHVTQKYVNTVIGRYSNRVPVGTHKFERNGITSEMTALANESARVSLHGGPVGFDSVPWTLLTPDDPPTLFTSKEMTHIPITASPSSYAVFRLVSADGDQGYPGKLVTEVLVAVIEPGEQERKYRKPGDTAENEEYDLGSVVFVYRAKLDEGDKKVVTPVNLTQHWGFNLDGSQREEKDGPEALSVKGHTLTLKSDRIVKRDSDSLATGFIPSAGTPHEHNAKLIGDQYPEKGYDDYYAFAPFEKVPTRIPLASFAEVDLLKDVLRPSNGPEASRGNRSSSVAELVSGKSGLKLVFDTNQGGVMFYSNAWANPTKGARKKIHGGSGVMDSGDGYQPGSAAFLEFHDPLAAFLDPANQNKEDTLLTSDEMYHNYVRCDVRFKEPKKE</sequence>
<dbReference type="GO" id="GO:0006006">
    <property type="term" value="P:glucose metabolic process"/>
    <property type="evidence" value="ECO:0007669"/>
    <property type="project" value="TreeGrafter"/>
</dbReference>
<dbReference type="InterPro" id="IPR008183">
    <property type="entry name" value="Aldose_1/G6P_1-epimerase"/>
</dbReference>
<organism evidence="1 2">
    <name type="scientific">Mycena belliarum</name>
    <dbReference type="NCBI Taxonomy" id="1033014"/>
    <lineage>
        <taxon>Eukaryota</taxon>
        <taxon>Fungi</taxon>
        <taxon>Dikarya</taxon>
        <taxon>Basidiomycota</taxon>
        <taxon>Agaricomycotina</taxon>
        <taxon>Agaricomycetes</taxon>
        <taxon>Agaricomycetidae</taxon>
        <taxon>Agaricales</taxon>
        <taxon>Marasmiineae</taxon>
        <taxon>Mycenaceae</taxon>
        <taxon>Mycena</taxon>
    </lineage>
</organism>
<dbReference type="EMBL" id="JARJCN010000048">
    <property type="protein sequence ID" value="KAJ7081894.1"/>
    <property type="molecule type" value="Genomic_DNA"/>
</dbReference>
<keyword evidence="2" id="KW-1185">Reference proteome</keyword>
<dbReference type="PANTHER" id="PTHR10091:SF0">
    <property type="entry name" value="GALACTOSE MUTAROTASE"/>
    <property type="match status" value="1"/>
</dbReference>
<gene>
    <name evidence="1" type="ORF">B0H15DRAFT_803560</name>
</gene>
<evidence type="ECO:0000313" key="1">
    <source>
        <dbReference type="EMBL" id="KAJ7081894.1"/>
    </source>
</evidence>
<dbReference type="Gene3D" id="2.70.98.10">
    <property type="match status" value="1"/>
</dbReference>
<comment type="caution">
    <text evidence="1">The sequence shown here is derived from an EMBL/GenBank/DDBJ whole genome shotgun (WGS) entry which is preliminary data.</text>
</comment>
<dbReference type="SUPFAM" id="SSF74650">
    <property type="entry name" value="Galactose mutarotase-like"/>
    <property type="match status" value="1"/>
</dbReference>
<dbReference type="PANTHER" id="PTHR10091">
    <property type="entry name" value="ALDOSE-1-EPIMERASE"/>
    <property type="match status" value="1"/>
</dbReference>
<dbReference type="Proteomes" id="UP001222325">
    <property type="component" value="Unassembled WGS sequence"/>
</dbReference>
<accession>A0AAD6TWC9</accession>
<dbReference type="InterPro" id="IPR014718">
    <property type="entry name" value="GH-type_carb-bd"/>
</dbReference>
<dbReference type="AlphaFoldDB" id="A0AAD6TWC9"/>
<dbReference type="Pfam" id="PF01263">
    <property type="entry name" value="Aldose_epim"/>
    <property type="match status" value="2"/>
</dbReference>
<dbReference type="GO" id="GO:0033499">
    <property type="term" value="P:galactose catabolic process via UDP-galactose, Leloir pathway"/>
    <property type="evidence" value="ECO:0007669"/>
    <property type="project" value="TreeGrafter"/>
</dbReference>